<dbReference type="AlphaFoldDB" id="A0A098EQQ6"/>
<keyword evidence="1" id="KW-0175">Coiled coil</keyword>
<evidence type="ECO:0000313" key="3">
    <source>
        <dbReference type="EMBL" id="CEG23636.1"/>
    </source>
</evidence>
<evidence type="ECO:0000313" key="4">
    <source>
        <dbReference type="Proteomes" id="UP000043699"/>
    </source>
</evidence>
<dbReference type="GO" id="GO:0003677">
    <property type="term" value="F:DNA binding"/>
    <property type="evidence" value="ECO:0007669"/>
    <property type="project" value="InterPro"/>
</dbReference>
<gene>
    <name evidence="3" type="primary">nprA_2</name>
    <name evidence="3" type="ORF">BN1080_02640</name>
</gene>
<dbReference type="SUPFAM" id="SSF48452">
    <property type="entry name" value="TPR-like"/>
    <property type="match status" value="1"/>
</dbReference>
<dbReference type="InterPro" id="IPR001387">
    <property type="entry name" value="Cro/C1-type_HTH"/>
</dbReference>
<dbReference type="InterPro" id="IPR011990">
    <property type="entry name" value="TPR-like_helical_dom_sf"/>
</dbReference>
<dbReference type="Gene3D" id="1.10.260.40">
    <property type="entry name" value="lambda repressor-like DNA-binding domains"/>
    <property type="match status" value="1"/>
</dbReference>
<dbReference type="Proteomes" id="UP000043699">
    <property type="component" value="Unassembled WGS sequence"/>
</dbReference>
<proteinExistence type="predicted"/>
<dbReference type="SUPFAM" id="SSF47413">
    <property type="entry name" value="lambda repressor-like DNA-binding domains"/>
    <property type="match status" value="1"/>
</dbReference>
<dbReference type="InterPro" id="IPR010982">
    <property type="entry name" value="Lambda_DNA-bd_dom_sf"/>
</dbReference>
<keyword evidence="4" id="KW-1185">Reference proteome</keyword>
<name>A0A098EQQ6_9BACL</name>
<dbReference type="Gene3D" id="1.25.40.10">
    <property type="entry name" value="Tetratricopeptide repeat domain"/>
    <property type="match status" value="1"/>
</dbReference>
<dbReference type="PANTHER" id="PTHR37038">
    <property type="entry name" value="TRANSCRIPTIONAL REGULATOR-RELATED"/>
    <property type="match status" value="1"/>
</dbReference>
<accession>A0A098EQQ6</accession>
<evidence type="ECO:0000256" key="1">
    <source>
        <dbReference type="SAM" id="Coils"/>
    </source>
</evidence>
<dbReference type="EMBL" id="CCXS01000001">
    <property type="protein sequence ID" value="CEG23636.1"/>
    <property type="molecule type" value="Genomic_DNA"/>
</dbReference>
<evidence type="ECO:0000259" key="2">
    <source>
        <dbReference type="PROSITE" id="PS50943"/>
    </source>
</evidence>
<dbReference type="STRING" id="1499687.BN1080_02640"/>
<feature type="coiled-coil region" evidence="1">
    <location>
        <begin position="285"/>
        <end position="341"/>
    </location>
</feature>
<dbReference type="InterPro" id="IPR053163">
    <property type="entry name" value="HTH-type_regulator_Rgg"/>
</dbReference>
<dbReference type="CDD" id="cd00093">
    <property type="entry name" value="HTH_XRE"/>
    <property type="match status" value="1"/>
</dbReference>
<dbReference type="Pfam" id="PF01381">
    <property type="entry name" value="HTH_3"/>
    <property type="match status" value="1"/>
</dbReference>
<organism evidence="3 4">
    <name type="scientific">Planococcus massiliensis</name>
    <dbReference type="NCBI Taxonomy" id="1499687"/>
    <lineage>
        <taxon>Bacteria</taxon>
        <taxon>Bacillati</taxon>
        <taxon>Bacillota</taxon>
        <taxon>Bacilli</taxon>
        <taxon>Bacillales</taxon>
        <taxon>Caryophanaceae</taxon>
        <taxon>Planococcus</taxon>
    </lineage>
</organism>
<sequence>MCYYFIILTKKGGIMNIGSVIKYYRTKYQLTQAQLADGICSISHLSKIESNTYVPHESTIEALLAKMGVQWEKEMHRHKRLTRQMGEFIDCSLFYDLDHMRKQYEQLEEENDYLQSSDLVNQYELYKFRFYIYENDQERAERQKDLIERIKGSFTAPEKWLHQFFLSIYYTMLNKTEKALGFLDQLDQGIQSIPQKFEGEYYYQKARLLILLDRFELSAYYAEMAVQYFQLHHNYIRLLHAQLLLAINYTRRNLLVQAGGLYEVLKRNAHLTGQKDLYNQTIYNLAELFKQKKEFDEAIELLEELKVRVSKDSYIYKAVLISLLETTIEMQREDRQLLEELRLLTEETDDEYFRIYQNYFEKRMFSQPDLITYCEEIMFPFFRKNGYIKEGKKVAIELKNFYERKKEWEKANFYRSYEQRKAGEP</sequence>
<reference evidence="3 4" key="1">
    <citation type="submission" date="2014-09" db="EMBL/GenBank/DDBJ databases">
        <authorList>
            <person name="Urmite Genomes Urmite Genomes"/>
        </authorList>
    </citation>
    <scope>NUCLEOTIDE SEQUENCE [LARGE SCALE GENOMIC DNA]</scope>
    <source>
        <strain evidence="3 4">ES2</strain>
    </source>
</reference>
<dbReference type="PROSITE" id="PS50943">
    <property type="entry name" value="HTH_CROC1"/>
    <property type="match status" value="1"/>
</dbReference>
<protein>
    <submittedName>
        <fullName evidence="3">Transcriptional activator NprA</fullName>
    </submittedName>
</protein>
<feature type="domain" description="HTH cro/C1-type" evidence="2">
    <location>
        <begin position="21"/>
        <end position="75"/>
    </location>
</feature>
<dbReference type="SMART" id="SM00530">
    <property type="entry name" value="HTH_XRE"/>
    <property type="match status" value="1"/>
</dbReference>